<accession>A0A8S3YM29</accession>
<keyword evidence="3" id="KW-1185">Reference proteome</keyword>
<dbReference type="OrthoDB" id="415023at2759"/>
<dbReference type="EMBL" id="CAJHNH020000494">
    <property type="protein sequence ID" value="CAG5118073.1"/>
    <property type="molecule type" value="Genomic_DNA"/>
</dbReference>
<name>A0A8S3YM29_9EUPU</name>
<dbReference type="Proteomes" id="UP000678393">
    <property type="component" value="Unassembled WGS sequence"/>
</dbReference>
<proteinExistence type="predicted"/>
<organism evidence="2 3">
    <name type="scientific">Candidula unifasciata</name>
    <dbReference type="NCBI Taxonomy" id="100452"/>
    <lineage>
        <taxon>Eukaryota</taxon>
        <taxon>Metazoa</taxon>
        <taxon>Spiralia</taxon>
        <taxon>Lophotrochozoa</taxon>
        <taxon>Mollusca</taxon>
        <taxon>Gastropoda</taxon>
        <taxon>Heterobranchia</taxon>
        <taxon>Euthyneura</taxon>
        <taxon>Panpulmonata</taxon>
        <taxon>Eupulmonata</taxon>
        <taxon>Stylommatophora</taxon>
        <taxon>Helicina</taxon>
        <taxon>Helicoidea</taxon>
        <taxon>Geomitridae</taxon>
        <taxon>Candidula</taxon>
    </lineage>
</organism>
<sequence length="118" mass="13227">MAAHGDVDGCNGVQLDSECEEDVITRHKREKKELQAKILKLKHSVTKGDKKKKKEVADEIAKLEAELEAQHNEQLANIKPKSEETVTEKTDEDADKGTEEELSSQTTTGKKSKAQKRR</sequence>
<dbReference type="AlphaFoldDB" id="A0A8S3YM29"/>
<gene>
    <name evidence="2" type="ORF">CUNI_LOCUS3631</name>
</gene>
<evidence type="ECO:0000313" key="3">
    <source>
        <dbReference type="Proteomes" id="UP000678393"/>
    </source>
</evidence>
<evidence type="ECO:0000256" key="1">
    <source>
        <dbReference type="SAM" id="MobiDB-lite"/>
    </source>
</evidence>
<comment type="caution">
    <text evidence="2">The sequence shown here is derived from an EMBL/GenBank/DDBJ whole genome shotgun (WGS) entry which is preliminary data.</text>
</comment>
<protein>
    <submittedName>
        <fullName evidence="2">Uncharacterized protein</fullName>
    </submittedName>
</protein>
<feature type="region of interest" description="Disordered" evidence="1">
    <location>
        <begin position="71"/>
        <end position="118"/>
    </location>
</feature>
<feature type="non-terminal residue" evidence="2">
    <location>
        <position position="1"/>
    </location>
</feature>
<feature type="compositionally biased region" description="Basic and acidic residues" evidence="1">
    <location>
        <begin position="80"/>
        <end position="99"/>
    </location>
</feature>
<evidence type="ECO:0000313" key="2">
    <source>
        <dbReference type="EMBL" id="CAG5118073.1"/>
    </source>
</evidence>
<reference evidence="2" key="1">
    <citation type="submission" date="2021-04" db="EMBL/GenBank/DDBJ databases">
        <authorList>
            <consortium name="Molecular Ecology Group"/>
        </authorList>
    </citation>
    <scope>NUCLEOTIDE SEQUENCE</scope>
</reference>